<comment type="caution">
    <text evidence="8">The sequence shown here is derived from an EMBL/GenBank/DDBJ whole genome shotgun (WGS) entry which is preliminary data.</text>
</comment>
<evidence type="ECO:0000259" key="7">
    <source>
        <dbReference type="Pfam" id="PF04545"/>
    </source>
</evidence>
<keyword evidence="9" id="KW-1185">Reference proteome</keyword>
<dbReference type="InterPro" id="IPR013325">
    <property type="entry name" value="RNA_pol_sigma_r2"/>
</dbReference>
<keyword evidence="8" id="KW-0966">Cell projection</keyword>
<evidence type="ECO:0000256" key="2">
    <source>
        <dbReference type="ARBA" id="ARBA00023082"/>
    </source>
</evidence>
<dbReference type="Pfam" id="PF04542">
    <property type="entry name" value="Sigma70_r2"/>
    <property type="match status" value="1"/>
</dbReference>
<dbReference type="AlphaFoldDB" id="A0A7W7ZB67"/>
<dbReference type="SUPFAM" id="SSF88659">
    <property type="entry name" value="Sigma3 and sigma4 domains of RNA polymerase sigma factors"/>
    <property type="match status" value="2"/>
</dbReference>
<reference evidence="8 9" key="1">
    <citation type="submission" date="2020-08" db="EMBL/GenBank/DDBJ databases">
        <title>Genomic Encyclopedia of Type Strains, Phase IV (KMG-V): Genome sequencing to study the core and pangenomes of soil and plant-associated prokaryotes.</title>
        <authorList>
            <person name="Whitman W."/>
        </authorList>
    </citation>
    <scope>NUCLEOTIDE SEQUENCE [LARGE SCALE GENOMIC DNA]</scope>
    <source>
        <strain evidence="8 9">M8UP14</strain>
    </source>
</reference>
<feature type="domain" description="RNA polymerase sigma-70 region 4" evidence="7">
    <location>
        <begin position="196"/>
        <end position="243"/>
    </location>
</feature>
<dbReference type="PIRSF" id="PIRSF000770">
    <property type="entry name" value="RNA_pol_sigma-SigE/K"/>
    <property type="match status" value="1"/>
</dbReference>
<dbReference type="PRINTS" id="PR00046">
    <property type="entry name" value="SIGMA70FCT"/>
</dbReference>
<dbReference type="CDD" id="cd06171">
    <property type="entry name" value="Sigma70_r4"/>
    <property type="match status" value="1"/>
</dbReference>
<keyword evidence="3" id="KW-0238">DNA-binding</keyword>
<dbReference type="InterPro" id="IPR013324">
    <property type="entry name" value="RNA_pol_sigma_r3/r4-like"/>
</dbReference>
<protein>
    <submittedName>
        <fullName evidence="8">RNA polymerase sigma factor for flagellar operon FliA</fullName>
    </submittedName>
</protein>
<dbReference type="RefSeq" id="WP_184214033.1">
    <property type="nucleotide sequence ID" value="NZ_JACHIP010000001.1"/>
</dbReference>
<dbReference type="InterPro" id="IPR014284">
    <property type="entry name" value="RNA_pol_sigma-70_dom"/>
</dbReference>
<organism evidence="8 9">
    <name type="scientific">Granulicella aggregans</name>
    <dbReference type="NCBI Taxonomy" id="474949"/>
    <lineage>
        <taxon>Bacteria</taxon>
        <taxon>Pseudomonadati</taxon>
        <taxon>Acidobacteriota</taxon>
        <taxon>Terriglobia</taxon>
        <taxon>Terriglobales</taxon>
        <taxon>Acidobacteriaceae</taxon>
        <taxon>Granulicella</taxon>
    </lineage>
</organism>
<keyword evidence="8" id="KW-0282">Flagellum</keyword>
<name>A0A7W7ZB67_9BACT</name>
<keyword evidence="1" id="KW-0805">Transcription regulation</keyword>
<dbReference type="NCBIfam" id="TIGR02937">
    <property type="entry name" value="sigma70-ECF"/>
    <property type="match status" value="1"/>
</dbReference>
<evidence type="ECO:0000313" key="9">
    <source>
        <dbReference type="Proteomes" id="UP000540989"/>
    </source>
</evidence>
<feature type="domain" description="RNA polymerase sigma-70 region 3" evidence="5">
    <location>
        <begin position="104"/>
        <end position="146"/>
    </location>
</feature>
<dbReference type="InterPro" id="IPR007627">
    <property type="entry name" value="RNA_pol_sigma70_r2"/>
</dbReference>
<dbReference type="Proteomes" id="UP000540989">
    <property type="component" value="Unassembled WGS sequence"/>
</dbReference>
<dbReference type="EMBL" id="JACHIP010000001">
    <property type="protein sequence ID" value="MBB5056384.1"/>
    <property type="molecule type" value="Genomic_DNA"/>
</dbReference>
<dbReference type="InterPro" id="IPR000943">
    <property type="entry name" value="RNA_pol_sigma70"/>
</dbReference>
<dbReference type="GO" id="GO:0003899">
    <property type="term" value="F:DNA-directed RNA polymerase activity"/>
    <property type="evidence" value="ECO:0007669"/>
    <property type="project" value="InterPro"/>
</dbReference>
<accession>A0A7W7ZB67</accession>
<evidence type="ECO:0000259" key="6">
    <source>
        <dbReference type="Pfam" id="PF04542"/>
    </source>
</evidence>
<evidence type="ECO:0000313" key="8">
    <source>
        <dbReference type="EMBL" id="MBB5056384.1"/>
    </source>
</evidence>
<keyword evidence="4" id="KW-0804">Transcription</keyword>
<gene>
    <name evidence="8" type="ORF">HDF16_001053</name>
</gene>
<sequence length="263" mass="29283">MALAHTVYRNLSEETGEINLRNEMILQELPQVHYIASRILDRLPQQVELDDLVSAGVLGLLDAYRCFDPTKNAQFSTFAKFRIKGAILDSLRALDWGSRGIRRKGREISEATTKLESSLGRSPRSEEVAAELGITLVALNDVQKELSSLYIVGQEVASSVEGGATVDLIESAASLWDNPFEVYRKTEEKARLVKAVSELSEREQLILSLYYVEELTMREVAEVVDLAISRVSQIHAAALLKLKASLEAKPHEELAEMSARSIR</sequence>
<dbReference type="GO" id="GO:0006352">
    <property type="term" value="P:DNA-templated transcription initiation"/>
    <property type="evidence" value="ECO:0007669"/>
    <property type="project" value="InterPro"/>
</dbReference>
<evidence type="ECO:0000256" key="1">
    <source>
        <dbReference type="ARBA" id="ARBA00023015"/>
    </source>
</evidence>
<dbReference type="PANTHER" id="PTHR30385">
    <property type="entry name" value="SIGMA FACTOR F FLAGELLAR"/>
    <property type="match status" value="1"/>
</dbReference>
<dbReference type="Gene3D" id="1.10.1740.10">
    <property type="match status" value="1"/>
</dbReference>
<dbReference type="GO" id="GO:0003677">
    <property type="term" value="F:DNA binding"/>
    <property type="evidence" value="ECO:0007669"/>
    <property type="project" value="UniProtKB-KW"/>
</dbReference>
<keyword evidence="8" id="KW-0969">Cilium</keyword>
<dbReference type="NCBIfam" id="NF005413">
    <property type="entry name" value="PRK06986.1"/>
    <property type="match status" value="1"/>
</dbReference>
<dbReference type="InterPro" id="IPR012845">
    <property type="entry name" value="RNA_pol_sigma_FliA_WhiG"/>
</dbReference>
<dbReference type="Pfam" id="PF04545">
    <property type="entry name" value="Sigma70_r4"/>
    <property type="match status" value="1"/>
</dbReference>
<proteinExistence type="predicted"/>
<evidence type="ECO:0000256" key="4">
    <source>
        <dbReference type="ARBA" id="ARBA00023163"/>
    </source>
</evidence>
<dbReference type="PANTHER" id="PTHR30385:SF7">
    <property type="entry name" value="RNA POLYMERASE SIGMA FACTOR FLIA"/>
    <property type="match status" value="1"/>
</dbReference>
<dbReference type="SUPFAM" id="SSF88946">
    <property type="entry name" value="Sigma2 domain of RNA polymerase sigma factors"/>
    <property type="match status" value="1"/>
</dbReference>
<dbReference type="InterPro" id="IPR007630">
    <property type="entry name" value="RNA_pol_sigma70_r4"/>
</dbReference>
<keyword evidence="2" id="KW-0731">Sigma factor</keyword>
<evidence type="ECO:0000256" key="3">
    <source>
        <dbReference type="ARBA" id="ARBA00023125"/>
    </source>
</evidence>
<dbReference type="Pfam" id="PF04539">
    <property type="entry name" value="Sigma70_r3"/>
    <property type="match status" value="1"/>
</dbReference>
<feature type="domain" description="RNA polymerase sigma-70 region 2" evidence="6">
    <location>
        <begin position="25"/>
        <end position="96"/>
    </location>
</feature>
<evidence type="ECO:0000259" key="5">
    <source>
        <dbReference type="Pfam" id="PF04539"/>
    </source>
</evidence>
<dbReference type="NCBIfam" id="TIGR02479">
    <property type="entry name" value="FliA_WhiG"/>
    <property type="match status" value="1"/>
</dbReference>
<dbReference type="InterPro" id="IPR007624">
    <property type="entry name" value="RNA_pol_sigma70_r3"/>
</dbReference>
<dbReference type="GO" id="GO:0016987">
    <property type="term" value="F:sigma factor activity"/>
    <property type="evidence" value="ECO:0007669"/>
    <property type="project" value="UniProtKB-KW"/>
</dbReference>
<dbReference type="Gene3D" id="1.20.140.160">
    <property type="match status" value="1"/>
</dbReference>